<evidence type="ECO:0008006" key="2">
    <source>
        <dbReference type="Google" id="ProtNLM"/>
    </source>
</evidence>
<dbReference type="SUPFAM" id="SSF50199">
    <property type="entry name" value="Staphylococcal nuclease"/>
    <property type="match status" value="1"/>
</dbReference>
<dbReference type="Gene3D" id="2.40.50.90">
    <property type="match status" value="1"/>
</dbReference>
<name>A0A6J5TBK4_9CAUD</name>
<evidence type="ECO:0000313" key="1">
    <source>
        <dbReference type="EMBL" id="CAB4241669.1"/>
    </source>
</evidence>
<proteinExistence type="predicted"/>
<organism evidence="1">
    <name type="scientific">uncultured Caudovirales phage</name>
    <dbReference type="NCBI Taxonomy" id="2100421"/>
    <lineage>
        <taxon>Viruses</taxon>
        <taxon>Duplodnaviria</taxon>
        <taxon>Heunggongvirae</taxon>
        <taxon>Uroviricota</taxon>
        <taxon>Caudoviricetes</taxon>
        <taxon>Peduoviridae</taxon>
        <taxon>Maltschvirus</taxon>
        <taxon>Maltschvirus maltsch</taxon>
    </lineage>
</organism>
<reference evidence="1" key="1">
    <citation type="submission" date="2020-05" db="EMBL/GenBank/DDBJ databases">
        <authorList>
            <person name="Chiriac C."/>
            <person name="Salcher M."/>
            <person name="Ghai R."/>
            <person name="Kavagutti S V."/>
        </authorList>
    </citation>
    <scope>NUCLEOTIDE SEQUENCE</scope>
</reference>
<dbReference type="EMBL" id="LR797824">
    <property type="protein sequence ID" value="CAB4241669.1"/>
    <property type="molecule type" value="Genomic_DNA"/>
</dbReference>
<sequence length="114" mass="12734">MRRLYPARLLEVRGTDMLDVELDLGFNVYSRQKIRLFGVASCGKDSDVRIVLTELCKDGFIVEPIITKRAKLGRVLGWAYIANDAGEPALNINQAMVDQGLATSFQVAEEDDEE</sequence>
<dbReference type="InterPro" id="IPR035437">
    <property type="entry name" value="SNase_OB-fold_sf"/>
</dbReference>
<accession>A0A6J5TBK4</accession>
<gene>
    <name evidence="1" type="ORF">UFOVP71_207</name>
</gene>
<protein>
    <recommendedName>
        <fullName evidence="2">TNase-like domain-containing protein</fullName>
    </recommendedName>
</protein>